<evidence type="ECO:0000256" key="1">
    <source>
        <dbReference type="ARBA" id="ARBA00023235"/>
    </source>
</evidence>
<evidence type="ECO:0008006" key="7">
    <source>
        <dbReference type="Google" id="ProtNLM"/>
    </source>
</evidence>
<evidence type="ECO:0000313" key="6">
    <source>
        <dbReference type="Proteomes" id="UP000224634"/>
    </source>
</evidence>
<dbReference type="EMBL" id="PDNA01000066">
    <property type="protein sequence ID" value="PGH17241.1"/>
    <property type="molecule type" value="Genomic_DNA"/>
</dbReference>
<gene>
    <name evidence="5" type="ORF">AJ80_04883</name>
</gene>
<evidence type="ECO:0000259" key="4">
    <source>
        <dbReference type="Pfam" id="PF24137"/>
    </source>
</evidence>
<protein>
    <recommendedName>
        <fullName evidence="7">AttH domain-containing protein</fullName>
    </recommendedName>
</protein>
<dbReference type="InterPro" id="IPR054499">
    <property type="entry name" value="DA_C"/>
</dbReference>
<comment type="caution">
    <text evidence="5">The sequence shown here is derived from an EMBL/GenBank/DDBJ whole genome shotgun (WGS) entry which is preliminary data.</text>
</comment>
<name>A0A2B7Y858_POLH7</name>
<dbReference type="STRING" id="1447883.A0A2B7Y858"/>
<organism evidence="5 6">
    <name type="scientific">Polytolypa hystricis (strain UAMH7299)</name>
    <dbReference type="NCBI Taxonomy" id="1447883"/>
    <lineage>
        <taxon>Eukaryota</taxon>
        <taxon>Fungi</taxon>
        <taxon>Dikarya</taxon>
        <taxon>Ascomycota</taxon>
        <taxon>Pezizomycotina</taxon>
        <taxon>Eurotiomycetes</taxon>
        <taxon>Eurotiomycetidae</taxon>
        <taxon>Onygenales</taxon>
        <taxon>Onygenales incertae sedis</taxon>
        <taxon>Polytolypa</taxon>
    </lineage>
</organism>
<dbReference type="Pfam" id="PF22903">
    <property type="entry name" value="DA_C"/>
    <property type="match status" value="1"/>
</dbReference>
<dbReference type="InterPro" id="IPR056402">
    <property type="entry name" value="DA_N"/>
</dbReference>
<dbReference type="GO" id="GO:0016853">
    <property type="term" value="F:isomerase activity"/>
    <property type="evidence" value="ECO:0007669"/>
    <property type="project" value="UniProtKB-KW"/>
</dbReference>
<proteinExistence type="inferred from homology"/>
<dbReference type="AlphaFoldDB" id="A0A2B7Y858"/>
<accession>A0A2B7Y858</accession>
<evidence type="ECO:0000256" key="2">
    <source>
        <dbReference type="ARBA" id="ARBA00046325"/>
    </source>
</evidence>
<evidence type="ECO:0000313" key="5">
    <source>
        <dbReference type="EMBL" id="PGH17241.1"/>
    </source>
</evidence>
<feature type="domain" description="Diels-Alderase N-terminal" evidence="4">
    <location>
        <begin position="27"/>
        <end position="206"/>
    </location>
</feature>
<keyword evidence="1" id="KW-0413">Isomerase</keyword>
<evidence type="ECO:0000259" key="3">
    <source>
        <dbReference type="Pfam" id="PF22903"/>
    </source>
</evidence>
<dbReference type="Proteomes" id="UP000224634">
    <property type="component" value="Unassembled WGS sequence"/>
</dbReference>
<dbReference type="Pfam" id="PF24137">
    <property type="entry name" value="DA_N"/>
    <property type="match status" value="1"/>
</dbReference>
<feature type="domain" description="Diels-Alderase C-terminal" evidence="3">
    <location>
        <begin position="211"/>
        <end position="356"/>
    </location>
</feature>
<keyword evidence="6" id="KW-1185">Reference proteome</keyword>
<dbReference type="OrthoDB" id="5344254at2759"/>
<reference evidence="5 6" key="1">
    <citation type="submission" date="2017-10" db="EMBL/GenBank/DDBJ databases">
        <title>Comparative genomics in systemic dimorphic fungi from Ajellomycetaceae.</title>
        <authorList>
            <person name="Munoz J.F."/>
            <person name="Mcewen J.G."/>
            <person name="Clay O.K."/>
            <person name="Cuomo C.A."/>
        </authorList>
    </citation>
    <scope>NUCLEOTIDE SEQUENCE [LARGE SCALE GENOMIC DNA]</scope>
    <source>
        <strain evidence="5 6">UAMH7299</strain>
    </source>
</reference>
<sequence length="370" mass="40743">MAPYISHVLNDSVIDGVPGSPPYKHAYFPIYETLSKSHWELWLFDAVDPSTNAAVTMTFFRDGSLLGLGKSPLRTTFHVALPDGNTIHGEHLAKESIIEANSERVMGRWESLVDGQGSAQFEVSLDLSQATVTFDLPILRGMLKLQSSDVLSHRDSFDPADKDHVLSPRVHYLHAIPRAVGEIDFTFPLEDKSLRFSGLAGSEHCWMEDTTPALMEGCTYVRGHAGPYTVCLFRIFSRVEPGKTYVKTTLVEDGKEVFSSTTADSVSLTDDYVSFRNTVGGQVRGGFADNASGYRIDIVSPSAHRHWSFELKHQLVWWSMPTGPKTGNNGFVDLLSGGEVGGPVYSGRAAVGHVELSHQKTEYKGFNSQD</sequence>
<comment type="similarity">
    <text evidence="2">Belongs to the Diels-Alderase family.</text>
</comment>